<dbReference type="PANTHER" id="PTHR33840:SF1">
    <property type="entry name" value="TLE1 PHOSPHOLIPASE DOMAIN-CONTAINING PROTEIN"/>
    <property type="match status" value="1"/>
</dbReference>
<feature type="domain" description="T6SS Phospholipase effector Tle1-like catalytic" evidence="2">
    <location>
        <begin position="186"/>
        <end position="328"/>
    </location>
</feature>
<feature type="region of interest" description="Disordered" evidence="1">
    <location>
        <begin position="539"/>
        <end position="580"/>
    </location>
</feature>
<dbReference type="Pfam" id="PF09994">
    <property type="entry name" value="T6SS_Tle1-like_cat"/>
    <property type="match status" value="2"/>
</dbReference>
<dbReference type="PANTHER" id="PTHR33840">
    <property type="match status" value="1"/>
</dbReference>
<dbReference type="RefSeq" id="WP_174991750.1">
    <property type="nucleotide sequence ID" value="NZ_CABVPX010000003.1"/>
</dbReference>
<sequence length="580" mass="64727">MSNPPIIRRITDITPAEDAIRSKQREALDPLLIEQCKECPKPVWFTAFFDGTGNNYDADGGGSTDVNRTKYSNIAKLWQFAHAEDDVFPRTSRNYVEGVGTPCSKVGDTGKGLDNALGMAAARKGELRIQWMLNELDRHVTRHMPAVSQINVAVFGFSRGATEARAFVRMLTQKLTENIGGRLWWNKKNMKGHRPELVVYFLGILDTVSSTGFGGSRLEKKAPTLVQPILGPFFGTIAGGVLRGLDKGGHAEWANDIRIPGYVRQCVHYVASQEVREKFPGDSVREDQMVPGNCREVYYPGMHSDVGGGYERDYQEGRTNELANVALNNLYIEGWKAGVPFRSPQEVMASAGQLFEISKDLEAAWNMYMGQGNEKRAGVAPNSDRLEPQIIWHMNRYYQWRASRSRRLHDGRLKPPGGVNSYMATTDSEWNDDAESIREDAGGYFTSYVSEQHKAIDAATRVKGNWLGGIDPAARATFDRFFDHYVHDSIAGFKKQMDDGHVGFAESSRWSVNRQYFMGKRAQKYLYWRYEGDKAEHADTRVAKADPAKQKDPMAANEPQLASNQPAMTGGALPDAASTA</sequence>
<accession>A0A9Q9SEL7</accession>
<proteinExistence type="predicted"/>
<dbReference type="EMBL" id="CP109822">
    <property type="protein sequence ID" value="XAE51623.1"/>
    <property type="molecule type" value="Genomic_DNA"/>
</dbReference>
<dbReference type="Proteomes" id="UP000494172">
    <property type="component" value="Unassembled WGS sequence"/>
</dbReference>
<evidence type="ECO:0000256" key="1">
    <source>
        <dbReference type="SAM" id="MobiDB-lite"/>
    </source>
</evidence>
<evidence type="ECO:0000313" key="3">
    <source>
        <dbReference type="EMBL" id="VWB27857.1"/>
    </source>
</evidence>
<organism evidence="3 5">
    <name type="scientific">Burkholderia arboris</name>
    <dbReference type="NCBI Taxonomy" id="488730"/>
    <lineage>
        <taxon>Bacteria</taxon>
        <taxon>Pseudomonadati</taxon>
        <taxon>Pseudomonadota</taxon>
        <taxon>Betaproteobacteria</taxon>
        <taxon>Burkholderiales</taxon>
        <taxon>Burkholderiaceae</taxon>
        <taxon>Burkholderia</taxon>
        <taxon>Burkholderia cepacia complex</taxon>
    </lineage>
</organism>
<dbReference type="EMBL" id="CABVPX010000003">
    <property type="protein sequence ID" value="VWB27857.1"/>
    <property type="molecule type" value="Genomic_DNA"/>
</dbReference>
<evidence type="ECO:0000313" key="6">
    <source>
        <dbReference type="Proteomes" id="UP001448498"/>
    </source>
</evidence>
<dbReference type="Proteomes" id="UP001448498">
    <property type="component" value="Chromosome 3"/>
</dbReference>
<protein>
    <submittedName>
        <fullName evidence="4">DUF2235 domain-containing protein</fullName>
    </submittedName>
    <submittedName>
        <fullName evidence="3">Type VI secretion system protein</fullName>
    </submittedName>
</protein>
<gene>
    <name evidence="3" type="ORF">BAR24066_01164</name>
    <name evidence="4" type="ORF">OHZ10_18910</name>
</gene>
<evidence type="ECO:0000259" key="2">
    <source>
        <dbReference type="Pfam" id="PF09994"/>
    </source>
</evidence>
<dbReference type="AlphaFoldDB" id="A0A9Q9SEL7"/>
<reference evidence="4 6" key="2">
    <citation type="submission" date="2022-10" db="EMBL/GenBank/DDBJ databases">
        <title>Genomic of Burkholderia cepacia PN-1.</title>
        <authorList>
            <person name="Yang Y."/>
            <person name="Guan H."/>
            <person name="Huang J."/>
        </authorList>
    </citation>
    <scope>NUCLEOTIDE SEQUENCE [LARGE SCALE GENOMIC DNA]</scope>
    <source>
        <strain evidence="4 6">PN-1</strain>
    </source>
</reference>
<name>A0A9Q9SEL7_9BURK</name>
<reference evidence="3 5" key="1">
    <citation type="submission" date="2019-09" db="EMBL/GenBank/DDBJ databases">
        <authorList>
            <person name="Depoorter E."/>
        </authorList>
    </citation>
    <scope>NUCLEOTIDE SEQUENCE [LARGE SCALE GENOMIC DNA]</scope>
    <source>
        <strain evidence="3">LMG 24066</strain>
    </source>
</reference>
<feature type="domain" description="T6SS Phospholipase effector Tle1-like catalytic" evidence="2">
    <location>
        <begin position="48"/>
        <end position="173"/>
    </location>
</feature>
<evidence type="ECO:0000313" key="4">
    <source>
        <dbReference type="EMBL" id="XAE51623.1"/>
    </source>
</evidence>
<dbReference type="InterPro" id="IPR018712">
    <property type="entry name" value="Tle1-like_cat"/>
</dbReference>
<feature type="compositionally biased region" description="Basic and acidic residues" evidence="1">
    <location>
        <begin position="539"/>
        <end position="552"/>
    </location>
</feature>
<keyword evidence="6" id="KW-1185">Reference proteome</keyword>
<evidence type="ECO:0000313" key="5">
    <source>
        <dbReference type="Proteomes" id="UP000494172"/>
    </source>
</evidence>